<dbReference type="EMBL" id="VOBQ01000013">
    <property type="protein sequence ID" value="TWO70043.1"/>
    <property type="molecule type" value="Genomic_DNA"/>
</dbReference>
<evidence type="ECO:0000256" key="1">
    <source>
        <dbReference type="SAM" id="MobiDB-lite"/>
    </source>
</evidence>
<dbReference type="InterPro" id="IPR036163">
    <property type="entry name" value="HMA_dom_sf"/>
</dbReference>
<feature type="region of interest" description="Disordered" evidence="1">
    <location>
        <begin position="206"/>
        <end position="235"/>
    </location>
</feature>
<evidence type="ECO:0000259" key="2">
    <source>
        <dbReference type="Pfam" id="PF00403"/>
    </source>
</evidence>
<evidence type="ECO:0000313" key="3">
    <source>
        <dbReference type="EMBL" id="TWO70043.1"/>
    </source>
</evidence>
<comment type="caution">
    <text evidence="3">The sequence shown here is derived from an EMBL/GenBank/DDBJ whole genome shotgun (WGS) entry which is preliminary data.</text>
</comment>
<protein>
    <recommendedName>
        <fullName evidence="2">HMA domain-containing protein</fullName>
    </recommendedName>
</protein>
<keyword evidence="4" id="KW-1185">Reference proteome</keyword>
<dbReference type="Pfam" id="PF00403">
    <property type="entry name" value="HMA"/>
    <property type="match status" value="1"/>
</dbReference>
<name>A0A562ZND3_9BURK</name>
<dbReference type="CDD" id="cd00371">
    <property type="entry name" value="HMA"/>
    <property type="match status" value="1"/>
</dbReference>
<dbReference type="RefSeq" id="WP_145894239.1">
    <property type="nucleotide sequence ID" value="NZ_VOBQ01000013.1"/>
</dbReference>
<evidence type="ECO:0000313" key="4">
    <source>
        <dbReference type="Proteomes" id="UP000318199"/>
    </source>
</evidence>
<feature type="compositionally biased region" description="Low complexity" evidence="1">
    <location>
        <begin position="220"/>
        <end position="235"/>
    </location>
</feature>
<dbReference type="GO" id="GO:0046872">
    <property type="term" value="F:metal ion binding"/>
    <property type="evidence" value="ECO:0007669"/>
    <property type="project" value="InterPro"/>
</dbReference>
<dbReference type="Proteomes" id="UP000318199">
    <property type="component" value="Unassembled WGS sequence"/>
</dbReference>
<organism evidence="3 4">
    <name type="scientific">Caenimonas sedimenti</name>
    <dbReference type="NCBI Taxonomy" id="2596921"/>
    <lineage>
        <taxon>Bacteria</taxon>
        <taxon>Pseudomonadati</taxon>
        <taxon>Pseudomonadota</taxon>
        <taxon>Betaproteobacteria</taxon>
        <taxon>Burkholderiales</taxon>
        <taxon>Comamonadaceae</taxon>
        <taxon>Caenimonas</taxon>
    </lineage>
</organism>
<dbReference type="InterPro" id="IPR006121">
    <property type="entry name" value="HMA_dom"/>
</dbReference>
<dbReference type="AlphaFoldDB" id="A0A562ZND3"/>
<proteinExistence type="predicted"/>
<dbReference type="SUPFAM" id="SSF55008">
    <property type="entry name" value="HMA, heavy metal-associated domain"/>
    <property type="match status" value="1"/>
</dbReference>
<gene>
    <name evidence="3" type="ORF">FN976_17025</name>
</gene>
<dbReference type="OrthoDB" id="8552908at2"/>
<accession>A0A562ZND3</accession>
<reference evidence="3 4" key="1">
    <citation type="submission" date="2019-07" db="EMBL/GenBank/DDBJ databases">
        <title>Caenimonas sedimenti sp. nov., isolated from activated sludge.</title>
        <authorList>
            <person name="Xu J."/>
        </authorList>
    </citation>
    <scope>NUCLEOTIDE SEQUENCE [LARGE SCALE GENOMIC DNA]</scope>
    <source>
        <strain evidence="3 4">HX-9-20</strain>
    </source>
</reference>
<sequence>MDTKTLPEEVDCCASAACAMGPPVALPTQAAGRRFRVAAMDCSAEEAEIRRALQSVLGIRSLNFQLTARTLGIDAADDALPLALEAIRKADFDPEPIGNLDPAGAHVGEGDGLHDHDHGLGAGVAQMGLALSVAVAAEVLEFIAPDTLPWRLAGMALAGLAIWLAGLDVYKKGMAALLRGKLNINALMSVAVTGAYARHQAVRRPRAASESCAQSHRGSRWSGTAARSSTRRAAG</sequence>
<feature type="domain" description="HMA" evidence="2">
    <location>
        <begin position="35"/>
        <end position="89"/>
    </location>
</feature>